<accession>A0AAD5DH08</accession>
<evidence type="ECO:0000256" key="1">
    <source>
        <dbReference type="SAM" id="Phobius"/>
    </source>
</evidence>
<protein>
    <submittedName>
        <fullName evidence="2">Uncharacterized protein</fullName>
    </submittedName>
</protein>
<evidence type="ECO:0000313" key="2">
    <source>
        <dbReference type="EMBL" id="KAI7837887.1"/>
    </source>
</evidence>
<keyword evidence="1" id="KW-0812">Transmembrane</keyword>
<name>A0AAD5DH08_9CHLO</name>
<proteinExistence type="predicted"/>
<evidence type="ECO:0000313" key="3">
    <source>
        <dbReference type="Proteomes" id="UP001205105"/>
    </source>
</evidence>
<sequence length="288" mass="31628">MQSASRLLVFNDKGAEADCTAQLQRQYACNDWRLYKSGVVLNLLLAWHMCRTCGWRSPLPVLAEAAMFAAGYWLSQQRCGLYLQHRSLILGAILAGHQVLIVQWVTPCLYGPSSPSPLAFWLAELNHSLVPWIVLPALAYPVPLKHAVYGQAAVLACMLACLPRQRQLSMARFAGSEQHYMQAAQGLVATAAAVLPPGLSKPFADELPRLLGPAGAFYLVHTAALLLGVIVTLLVLFRFELPCRVHFACQRGLADNVHALMRRRSQWRRLGIPPGVALVVIGWTAGCQ</sequence>
<dbReference type="Proteomes" id="UP001205105">
    <property type="component" value="Unassembled WGS sequence"/>
</dbReference>
<gene>
    <name evidence="2" type="ORF">COHA_008374</name>
</gene>
<comment type="caution">
    <text evidence="2">The sequence shown here is derived from an EMBL/GenBank/DDBJ whole genome shotgun (WGS) entry which is preliminary data.</text>
</comment>
<keyword evidence="1" id="KW-0472">Membrane</keyword>
<organism evidence="2 3">
    <name type="scientific">Chlorella ohadii</name>
    <dbReference type="NCBI Taxonomy" id="2649997"/>
    <lineage>
        <taxon>Eukaryota</taxon>
        <taxon>Viridiplantae</taxon>
        <taxon>Chlorophyta</taxon>
        <taxon>core chlorophytes</taxon>
        <taxon>Trebouxiophyceae</taxon>
        <taxon>Chlorellales</taxon>
        <taxon>Chlorellaceae</taxon>
        <taxon>Chlorella clade</taxon>
        <taxon>Chlorella</taxon>
    </lineage>
</organism>
<dbReference type="AlphaFoldDB" id="A0AAD5DH08"/>
<dbReference type="EMBL" id="JADXDR010000142">
    <property type="protein sequence ID" value="KAI7837887.1"/>
    <property type="molecule type" value="Genomic_DNA"/>
</dbReference>
<keyword evidence="1" id="KW-1133">Transmembrane helix</keyword>
<reference evidence="2" key="1">
    <citation type="submission" date="2020-11" db="EMBL/GenBank/DDBJ databases">
        <title>Chlorella ohadii genome sequencing and assembly.</title>
        <authorList>
            <person name="Murik O."/>
            <person name="Treves H."/>
            <person name="Kedem I."/>
            <person name="Shotland Y."/>
            <person name="Kaplan A."/>
        </authorList>
    </citation>
    <scope>NUCLEOTIDE SEQUENCE</scope>
    <source>
        <strain evidence="2">1</strain>
    </source>
</reference>
<feature type="transmembrane region" description="Helical" evidence="1">
    <location>
        <begin position="216"/>
        <end position="237"/>
    </location>
</feature>
<keyword evidence="3" id="KW-1185">Reference proteome</keyword>
<feature type="transmembrane region" description="Helical" evidence="1">
    <location>
        <begin position="270"/>
        <end position="286"/>
    </location>
</feature>